<feature type="disulfide bond" evidence="14">
    <location>
        <begin position="51"/>
        <end position="84"/>
    </location>
</feature>
<keyword evidence="12" id="KW-0449">Lipoprotein</keyword>
<gene>
    <name evidence="18" type="ORF">Cob_v010353</name>
</gene>
<keyword evidence="9 16" id="KW-1133">Transmembrane helix</keyword>
<comment type="caution">
    <text evidence="14">Lacks conserved residue(s) required for the propagation of feature annotation.</text>
</comment>
<dbReference type="InterPro" id="IPR052337">
    <property type="entry name" value="SAT4-like"/>
</dbReference>
<comment type="similarity">
    <text evidence="13">Belongs to the SAT4 family.</text>
</comment>
<dbReference type="AlphaFoldDB" id="A0A484FGA1"/>
<proteinExistence type="inferred from homology"/>
<name>A0A484FGA1_COLOR</name>
<evidence type="ECO:0000256" key="15">
    <source>
        <dbReference type="SAM" id="MobiDB-lite"/>
    </source>
</evidence>
<dbReference type="STRING" id="1213857.A0A484FGA1"/>
<keyword evidence="10 16" id="KW-0472">Membrane</keyword>
<reference evidence="19" key="1">
    <citation type="journal article" date="2013" name="New Phytol.">
        <title>Comparative genomic and transcriptomic analyses reveal the hemibiotrophic stage shift of Colletotrichum fungi.</title>
        <authorList>
            <person name="Gan P."/>
            <person name="Ikeda K."/>
            <person name="Irieda H."/>
            <person name="Narusaka M."/>
            <person name="O'Connell R.J."/>
            <person name="Narusaka Y."/>
            <person name="Takano Y."/>
            <person name="Kubo Y."/>
            <person name="Shirasu K."/>
        </authorList>
    </citation>
    <scope>NUCLEOTIDE SEQUENCE [LARGE SCALE GENOMIC DNA]</scope>
    <source>
        <strain evidence="19">104-T / ATCC 96160 / CBS 514.97 / LARS 414 / MAFF 240422</strain>
    </source>
</reference>
<protein>
    <recommendedName>
        <fullName evidence="17">CFEM domain-containing protein</fullName>
    </recommendedName>
</protein>
<feature type="transmembrane region" description="Helical" evidence="16">
    <location>
        <begin position="331"/>
        <end position="352"/>
    </location>
</feature>
<keyword evidence="11 14" id="KW-1015">Disulfide bond</keyword>
<feature type="transmembrane region" description="Helical" evidence="16">
    <location>
        <begin position="170"/>
        <end position="197"/>
    </location>
</feature>
<feature type="region of interest" description="Disordered" evidence="15">
    <location>
        <begin position="416"/>
        <end position="453"/>
    </location>
</feature>
<evidence type="ECO:0000256" key="16">
    <source>
        <dbReference type="SAM" id="Phobius"/>
    </source>
</evidence>
<evidence type="ECO:0000256" key="14">
    <source>
        <dbReference type="PROSITE-ProRule" id="PRU01356"/>
    </source>
</evidence>
<feature type="disulfide bond" evidence="14">
    <location>
        <begin position="42"/>
        <end position="49"/>
    </location>
</feature>
<evidence type="ECO:0000256" key="7">
    <source>
        <dbReference type="ARBA" id="ARBA00022692"/>
    </source>
</evidence>
<dbReference type="Pfam" id="PF05730">
    <property type="entry name" value="CFEM"/>
    <property type="match status" value="1"/>
</dbReference>
<evidence type="ECO:0000256" key="2">
    <source>
        <dbReference type="ARBA" id="ARBA00004589"/>
    </source>
</evidence>
<evidence type="ECO:0000313" key="19">
    <source>
        <dbReference type="Proteomes" id="UP000014480"/>
    </source>
</evidence>
<feature type="transmembrane region" description="Helical" evidence="16">
    <location>
        <begin position="254"/>
        <end position="273"/>
    </location>
</feature>
<sequence length="453" mass="50736">MPMSLNASSVQFASITRAPQTIVELPGCVTGCIASEVPRFQCQPANATCICSDQELNAAVEACLVTHCTVIEGLQARKQRTISCGERVRFNPRQEPLLWTLFSVTLLAVTARLIVKVPSLNPVFRFSWDDCFIVTSMLALLAVDICSQMAVDRGFGQDIWMLSAGNITDILQIFFVEEILYAITITTTKTSIIMFYLRIFQEPSFRTVCFATQCTNVTFGAWHIMQILFTTTPISYNWTFWDEQHSGTRGNVRLFSFINGGINIALDLWLFILPVTQLVTMSWTMRTKIGTSLIFLTGLIVTVSSCIRLETLAEFGLSRNPTYDLVGLSTWSLVELHLSVICACLPGMRLLFRRLSPALRRRRLPKYLTHNRPRTGRFIPRVLSRFVSLVTEPDDLDNRSIRGSVVTEVGTTRYWTPPAHRDHEVSGRAESAVQSMVERGKSDPSIPTSAGSV</sequence>
<evidence type="ECO:0000256" key="8">
    <source>
        <dbReference type="ARBA" id="ARBA00022729"/>
    </source>
</evidence>
<dbReference type="EMBL" id="AMCV02000033">
    <property type="protein sequence ID" value="TDZ16646.1"/>
    <property type="molecule type" value="Genomic_DNA"/>
</dbReference>
<reference evidence="19" key="2">
    <citation type="journal article" date="2019" name="Mol. Plant Microbe Interact.">
        <title>Genome sequence resources for four phytopathogenic fungi from the Colletotrichum orbiculare species complex.</title>
        <authorList>
            <person name="Gan P."/>
            <person name="Tsushima A."/>
            <person name="Narusaka M."/>
            <person name="Narusaka Y."/>
            <person name="Takano Y."/>
            <person name="Kubo Y."/>
            <person name="Shirasu K."/>
        </authorList>
    </citation>
    <scope>GENOME REANNOTATION</scope>
    <source>
        <strain evidence="19">104-T / ATCC 96160 / CBS 514.97 / LARS 414 / MAFF 240422</strain>
    </source>
</reference>
<evidence type="ECO:0000256" key="6">
    <source>
        <dbReference type="ARBA" id="ARBA00022622"/>
    </source>
</evidence>
<dbReference type="PANTHER" id="PTHR33048:SF143">
    <property type="entry name" value="EXTRACELLULAR MEMBRANE PROTEIN CFEM DOMAIN-CONTAINING PROTEIN-RELATED"/>
    <property type="match status" value="1"/>
</dbReference>
<dbReference type="InterPro" id="IPR008427">
    <property type="entry name" value="Extracellular_membr_CFEM_dom"/>
</dbReference>
<keyword evidence="19" id="KW-1185">Reference proteome</keyword>
<organism evidence="18 19">
    <name type="scientific">Colletotrichum orbiculare (strain 104-T / ATCC 96160 / CBS 514.97 / LARS 414 / MAFF 240422)</name>
    <name type="common">Cucumber anthracnose fungus</name>
    <name type="synonym">Colletotrichum lagenarium</name>
    <dbReference type="NCBI Taxonomy" id="1213857"/>
    <lineage>
        <taxon>Eukaryota</taxon>
        <taxon>Fungi</taxon>
        <taxon>Dikarya</taxon>
        <taxon>Ascomycota</taxon>
        <taxon>Pezizomycotina</taxon>
        <taxon>Sordariomycetes</taxon>
        <taxon>Hypocreomycetidae</taxon>
        <taxon>Glomerellales</taxon>
        <taxon>Glomerellaceae</taxon>
        <taxon>Colletotrichum</taxon>
        <taxon>Colletotrichum orbiculare species complex</taxon>
    </lineage>
</organism>
<keyword evidence="6" id="KW-0325">Glycoprotein</keyword>
<evidence type="ECO:0000256" key="3">
    <source>
        <dbReference type="ARBA" id="ARBA00004613"/>
    </source>
</evidence>
<evidence type="ECO:0000259" key="17">
    <source>
        <dbReference type="PROSITE" id="PS52012"/>
    </source>
</evidence>
<dbReference type="PROSITE" id="PS52012">
    <property type="entry name" value="CFEM"/>
    <property type="match status" value="1"/>
</dbReference>
<evidence type="ECO:0000256" key="13">
    <source>
        <dbReference type="ARBA" id="ARBA00038359"/>
    </source>
</evidence>
<feature type="domain" description="CFEM" evidence="17">
    <location>
        <begin position="1"/>
        <end position="111"/>
    </location>
</feature>
<keyword evidence="5" id="KW-0964">Secreted</keyword>
<comment type="similarity">
    <text evidence="4">Belongs to the RBT5 family.</text>
</comment>
<evidence type="ECO:0000256" key="9">
    <source>
        <dbReference type="ARBA" id="ARBA00022989"/>
    </source>
</evidence>
<feature type="disulfide bond" evidence="14">
    <location>
        <begin position="28"/>
        <end position="68"/>
    </location>
</feature>
<keyword evidence="6" id="KW-0336">GPI-anchor</keyword>
<evidence type="ECO:0000256" key="4">
    <source>
        <dbReference type="ARBA" id="ARBA00010031"/>
    </source>
</evidence>
<dbReference type="Proteomes" id="UP000014480">
    <property type="component" value="Unassembled WGS sequence"/>
</dbReference>
<keyword evidence="8" id="KW-0732">Signal</keyword>
<dbReference type="Pfam" id="PF20684">
    <property type="entry name" value="Fung_rhodopsin"/>
    <property type="match status" value="1"/>
</dbReference>
<keyword evidence="7 16" id="KW-0812">Transmembrane</keyword>
<evidence type="ECO:0000256" key="11">
    <source>
        <dbReference type="ARBA" id="ARBA00023157"/>
    </source>
</evidence>
<dbReference type="PANTHER" id="PTHR33048">
    <property type="entry name" value="PTH11-LIKE INTEGRAL MEMBRANE PROTEIN (AFU_ORTHOLOGUE AFUA_5G11245)"/>
    <property type="match status" value="1"/>
</dbReference>
<feature type="transmembrane region" description="Helical" evidence="16">
    <location>
        <begin position="209"/>
        <end position="234"/>
    </location>
</feature>
<dbReference type="OrthoDB" id="2496787at2759"/>
<evidence type="ECO:0000256" key="1">
    <source>
        <dbReference type="ARBA" id="ARBA00004141"/>
    </source>
</evidence>
<evidence type="ECO:0000256" key="12">
    <source>
        <dbReference type="ARBA" id="ARBA00023288"/>
    </source>
</evidence>
<evidence type="ECO:0000313" key="18">
    <source>
        <dbReference type="EMBL" id="TDZ16646.1"/>
    </source>
</evidence>
<feature type="transmembrane region" description="Helical" evidence="16">
    <location>
        <begin position="97"/>
        <end position="115"/>
    </location>
</feature>
<comment type="subcellular location">
    <subcellularLocation>
        <location evidence="2">Membrane</location>
        <topology evidence="2">Lipid-anchor</topology>
        <topology evidence="2">GPI-anchor</topology>
    </subcellularLocation>
    <subcellularLocation>
        <location evidence="1">Membrane</location>
        <topology evidence="1">Multi-pass membrane protein</topology>
    </subcellularLocation>
    <subcellularLocation>
        <location evidence="3">Secreted</location>
    </subcellularLocation>
</comment>
<feature type="transmembrane region" description="Helical" evidence="16">
    <location>
        <begin position="293"/>
        <end position="311"/>
    </location>
</feature>
<feature type="disulfide bond" evidence="14">
    <location>
        <begin position="32"/>
        <end position="63"/>
    </location>
</feature>
<dbReference type="GO" id="GO:0098552">
    <property type="term" value="C:side of membrane"/>
    <property type="evidence" value="ECO:0007669"/>
    <property type="project" value="UniProtKB-KW"/>
</dbReference>
<evidence type="ECO:0000256" key="10">
    <source>
        <dbReference type="ARBA" id="ARBA00023136"/>
    </source>
</evidence>
<accession>A0A484FGA1</accession>
<dbReference type="InterPro" id="IPR049326">
    <property type="entry name" value="Rhodopsin_dom_fungi"/>
</dbReference>
<dbReference type="GO" id="GO:0005576">
    <property type="term" value="C:extracellular region"/>
    <property type="evidence" value="ECO:0007669"/>
    <property type="project" value="UniProtKB-SubCell"/>
</dbReference>
<comment type="caution">
    <text evidence="18">The sequence shown here is derived from an EMBL/GenBank/DDBJ whole genome shotgun (WGS) entry which is preliminary data.</text>
</comment>
<evidence type="ECO:0000256" key="5">
    <source>
        <dbReference type="ARBA" id="ARBA00022525"/>
    </source>
</evidence>